<keyword evidence="2" id="KW-1185">Reference proteome</keyword>
<name>A0A8T0F2L1_ARGBR</name>
<evidence type="ECO:0000313" key="2">
    <source>
        <dbReference type="Proteomes" id="UP000807504"/>
    </source>
</evidence>
<comment type="caution">
    <text evidence="1">The sequence shown here is derived from an EMBL/GenBank/DDBJ whole genome shotgun (WGS) entry which is preliminary data.</text>
</comment>
<dbReference type="Proteomes" id="UP000807504">
    <property type="component" value="Unassembled WGS sequence"/>
</dbReference>
<gene>
    <name evidence="1" type="ORF">HNY73_010227</name>
</gene>
<protein>
    <submittedName>
        <fullName evidence="1">Uncharacterized protein</fullName>
    </submittedName>
</protein>
<reference evidence="1" key="1">
    <citation type="journal article" date="2020" name="bioRxiv">
        <title>Chromosome-level reference genome of the European wasp spider Argiope bruennichi: a resource for studies on range expansion and evolutionary adaptation.</title>
        <authorList>
            <person name="Sheffer M.M."/>
            <person name="Hoppe A."/>
            <person name="Krehenwinkel H."/>
            <person name="Uhl G."/>
            <person name="Kuss A.W."/>
            <person name="Jensen L."/>
            <person name="Jensen C."/>
            <person name="Gillespie R.G."/>
            <person name="Hoff K.J."/>
            <person name="Prost S."/>
        </authorList>
    </citation>
    <scope>NUCLEOTIDE SEQUENCE</scope>
</reference>
<reference evidence="1" key="2">
    <citation type="submission" date="2020-06" db="EMBL/GenBank/DDBJ databases">
        <authorList>
            <person name="Sheffer M."/>
        </authorList>
    </citation>
    <scope>NUCLEOTIDE SEQUENCE</scope>
</reference>
<organism evidence="1 2">
    <name type="scientific">Argiope bruennichi</name>
    <name type="common">Wasp spider</name>
    <name type="synonym">Aranea bruennichi</name>
    <dbReference type="NCBI Taxonomy" id="94029"/>
    <lineage>
        <taxon>Eukaryota</taxon>
        <taxon>Metazoa</taxon>
        <taxon>Ecdysozoa</taxon>
        <taxon>Arthropoda</taxon>
        <taxon>Chelicerata</taxon>
        <taxon>Arachnida</taxon>
        <taxon>Araneae</taxon>
        <taxon>Araneomorphae</taxon>
        <taxon>Entelegynae</taxon>
        <taxon>Araneoidea</taxon>
        <taxon>Araneidae</taxon>
        <taxon>Argiope</taxon>
    </lineage>
</organism>
<proteinExistence type="predicted"/>
<evidence type="ECO:0000313" key="1">
    <source>
        <dbReference type="EMBL" id="KAF8784565.1"/>
    </source>
</evidence>
<dbReference type="EMBL" id="JABXBU010000030">
    <property type="protein sequence ID" value="KAF8784565.1"/>
    <property type="molecule type" value="Genomic_DNA"/>
</dbReference>
<dbReference type="AlphaFoldDB" id="A0A8T0F2L1"/>
<sequence>MFLKNCVPQSPYLLNLCGLASLFYKKRYARHSHLHIFQRHCKPDPSNHELQLILGSSKDILSDWLWIP</sequence>
<accession>A0A8T0F2L1</accession>